<protein>
    <recommendedName>
        <fullName evidence="6">Annexin</fullName>
    </recommendedName>
</protein>
<dbReference type="InterPro" id="IPR001464">
    <property type="entry name" value="Annexin"/>
</dbReference>
<dbReference type="SMART" id="SM00335">
    <property type="entry name" value="ANX"/>
    <property type="match status" value="3"/>
</dbReference>
<organism evidence="8 9">
    <name type="scientific">Cytospora leucostoma</name>
    <dbReference type="NCBI Taxonomy" id="1230097"/>
    <lineage>
        <taxon>Eukaryota</taxon>
        <taxon>Fungi</taxon>
        <taxon>Dikarya</taxon>
        <taxon>Ascomycota</taxon>
        <taxon>Pezizomycotina</taxon>
        <taxon>Sordariomycetes</taxon>
        <taxon>Sordariomycetidae</taxon>
        <taxon>Diaporthales</taxon>
        <taxon>Cytosporaceae</taxon>
        <taxon>Cytospora</taxon>
    </lineage>
</organism>
<feature type="compositionally biased region" description="Pro residues" evidence="7">
    <location>
        <begin position="11"/>
        <end position="28"/>
    </location>
</feature>
<dbReference type="GO" id="GO:0005544">
    <property type="term" value="F:calcium-dependent phospholipid binding"/>
    <property type="evidence" value="ECO:0007669"/>
    <property type="project" value="UniProtKB-KW"/>
</dbReference>
<evidence type="ECO:0000313" key="8">
    <source>
        <dbReference type="EMBL" id="ROW15284.1"/>
    </source>
</evidence>
<dbReference type="Pfam" id="PF00191">
    <property type="entry name" value="Annexin"/>
    <property type="match status" value="3"/>
</dbReference>
<dbReference type="EMBL" id="LKEB01000010">
    <property type="protein sequence ID" value="ROW15284.1"/>
    <property type="molecule type" value="Genomic_DNA"/>
</dbReference>
<dbReference type="GO" id="GO:0001786">
    <property type="term" value="F:phosphatidylserine binding"/>
    <property type="evidence" value="ECO:0007669"/>
    <property type="project" value="TreeGrafter"/>
</dbReference>
<dbReference type="PROSITE" id="PS51897">
    <property type="entry name" value="ANNEXIN_2"/>
    <property type="match status" value="3"/>
</dbReference>
<dbReference type="PANTHER" id="PTHR10502:SF102">
    <property type="entry name" value="ANNEXIN B11"/>
    <property type="match status" value="1"/>
</dbReference>
<comment type="domain">
    <text evidence="6">A pair of annexin repeats may form one binding site for calcium and phospholipid.</text>
</comment>
<name>A0A423XGH1_9PEZI</name>
<dbReference type="Gene3D" id="1.10.220.10">
    <property type="entry name" value="Annexin"/>
    <property type="match status" value="3"/>
</dbReference>
<dbReference type="InterPro" id="IPR018502">
    <property type="entry name" value="Annexin_repeat"/>
</dbReference>
<dbReference type="GO" id="GO:0005737">
    <property type="term" value="C:cytoplasm"/>
    <property type="evidence" value="ECO:0007669"/>
    <property type="project" value="TreeGrafter"/>
</dbReference>
<dbReference type="OrthoDB" id="37886at2759"/>
<proteinExistence type="inferred from homology"/>
<dbReference type="PROSITE" id="PS00223">
    <property type="entry name" value="ANNEXIN_1"/>
    <property type="match status" value="1"/>
</dbReference>
<dbReference type="GO" id="GO:0005886">
    <property type="term" value="C:plasma membrane"/>
    <property type="evidence" value="ECO:0007669"/>
    <property type="project" value="TreeGrafter"/>
</dbReference>
<keyword evidence="3 6" id="KW-0106">Calcium</keyword>
<evidence type="ECO:0000256" key="3">
    <source>
        <dbReference type="ARBA" id="ARBA00022837"/>
    </source>
</evidence>
<sequence>MSYAAYQQPYGQPPPPGQWGAPPVPQHPPQQGYGYGYNQAPPTPQSPYPPAPQGHSPYPPYAQPPPHIPAQGYGAPSYGPPPVELYGSPVPAAPHGYHNQPPPPGPPPAQYGAPPLPPSPMTPYGAAPQYGAPMSSYPTPCSPGYELPPRQIHWDANPTANALRKAMKGFGTDEKALIRELADKDPYQIRAINDAFRTSHRRKLVPDIEGETSGWFRYGLVQLARGPLMADVFMLHESIDGPGTKELVINDVLLGRSNADINALKTAYKETVGRPLEADVRGDLSFKTQRHFEIVLGAKRAEESAPVIGAEVERDVDALYGATEGKMGTDEIRVCSILSTRSDSQIRAIADAYHRRYARSLETVISREFSGHMQKALLYQLRQGVSKVDHQLQLIRETMDGFGTKDYLLVSRVVRLHWDRGLLESVKRRHMELNRGQTLGQRIKKDVRASDYQRLMIACIGDPQ</sequence>
<evidence type="ECO:0000313" key="9">
    <source>
        <dbReference type="Proteomes" id="UP000285146"/>
    </source>
</evidence>
<reference evidence="8 9" key="1">
    <citation type="submission" date="2015-09" db="EMBL/GenBank/DDBJ databases">
        <title>Host preference determinants of Valsa canker pathogens revealed by comparative genomics.</title>
        <authorList>
            <person name="Yin Z."/>
            <person name="Huang L."/>
        </authorList>
    </citation>
    <scope>NUCLEOTIDE SEQUENCE [LARGE SCALE GENOMIC DNA]</scope>
    <source>
        <strain evidence="8 9">SXYLt</strain>
    </source>
</reference>
<gene>
    <name evidence="8" type="ORF">VPNG_03008</name>
</gene>
<dbReference type="FunFam" id="1.10.220.10:FF:000002">
    <property type="entry name" value="Annexin"/>
    <property type="match status" value="1"/>
</dbReference>
<feature type="region of interest" description="Disordered" evidence="7">
    <location>
        <begin position="1"/>
        <end position="124"/>
    </location>
</feature>
<feature type="compositionally biased region" description="Pro residues" evidence="7">
    <location>
        <begin position="100"/>
        <end position="121"/>
    </location>
</feature>
<dbReference type="STRING" id="1230097.A0A423XGH1"/>
<dbReference type="SUPFAM" id="SSF47874">
    <property type="entry name" value="Annexin"/>
    <property type="match status" value="1"/>
</dbReference>
<evidence type="ECO:0000256" key="7">
    <source>
        <dbReference type="SAM" id="MobiDB-lite"/>
    </source>
</evidence>
<comment type="similarity">
    <text evidence="1 6">Belongs to the annexin family.</text>
</comment>
<dbReference type="PANTHER" id="PTHR10502">
    <property type="entry name" value="ANNEXIN"/>
    <property type="match status" value="1"/>
</dbReference>
<feature type="compositionally biased region" description="Pro residues" evidence="7">
    <location>
        <begin position="41"/>
        <end position="68"/>
    </location>
</feature>
<keyword evidence="2 6" id="KW-0677">Repeat</keyword>
<dbReference type="GO" id="GO:0005509">
    <property type="term" value="F:calcium ion binding"/>
    <property type="evidence" value="ECO:0007669"/>
    <property type="project" value="InterPro"/>
</dbReference>
<dbReference type="PRINTS" id="PR00196">
    <property type="entry name" value="ANNEXIN"/>
</dbReference>
<dbReference type="AlphaFoldDB" id="A0A423XGH1"/>
<feature type="compositionally biased region" description="Low complexity" evidence="7">
    <location>
        <begin position="1"/>
        <end position="10"/>
    </location>
</feature>
<evidence type="ECO:0000256" key="2">
    <source>
        <dbReference type="ARBA" id="ARBA00022737"/>
    </source>
</evidence>
<dbReference type="InParanoid" id="A0A423XGH1"/>
<keyword evidence="9" id="KW-1185">Reference proteome</keyword>
<dbReference type="Proteomes" id="UP000285146">
    <property type="component" value="Unassembled WGS sequence"/>
</dbReference>
<dbReference type="GO" id="GO:0012506">
    <property type="term" value="C:vesicle membrane"/>
    <property type="evidence" value="ECO:0007669"/>
    <property type="project" value="TreeGrafter"/>
</dbReference>
<evidence type="ECO:0000256" key="6">
    <source>
        <dbReference type="RuleBase" id="RU003540"/>
    </source>
</evidence>
<evidence type="ECO:0000256" key="5">
    <source>
        <dbReference type="ARBA" id="ARBA00023302"/>
    </source>
</evidence>
<evidence type="ECO:0000256" key="4">
    <source>
        <dbReference type="ARBA" id="ARBA00023216"/>
    </source>
</evidence>
<keyword evidence="5 6" id="KW-0111">Calcium/phospholipid-binding</keyword>
<dbReference type="InterPro" id="IPR018252">
    <property type="entry name" value="Annexin_repeat_CS"/>
</dbReference>
<evidence type="ECO:0000256" key="1">
    <source>
        <dbReference type="ARBA" id="ARBA00007831"/>
    </source>
</evidence>
<dbReference type="GO" id="GO:0005634">
    <property type="term" value="C:nucleus"/>
    <property type="evidence" value="ECO:0007669"/>
    <property type="project" value="TreeGrafter"/>
</dbReference>
<keyword evidence="4 6" id="KW-0041">Annexin</keyword>
<comment type="caution">
    <text evidence="8">The sequence shown here is derived from an EMBL/GenBank/DDBJ whole genome shotgun (WGS) entry which is preliminary data.</text>
</comment>
<dbReference type="InterPro" id="IPR037104">
    <property type="entry name" value="Annexin_sf"/>
</dbReference>
<accession>A0A423XGH1</accession>